<sequence length="513" mass="56771">MQWMLWPTLLWAVSWAVLACDAGTVGVDGDGDGRPDRSAPGVRVSDGRQVAITDAAGHWRLPMPARGPVFVIKPPAHALPRRDDGLPDFWRAAAEKGGGGCDFMLLPIPDPPEDALEVLVFADPQAATRKQVGYYLDDIVRPLQDRHRAALGVTLGDVANDDLSLYPELNRATALLGVPWLHVAGNHDLDVEATRDEDSLRTFRGVYGPDSFAWEESRATFVGLDDVIYRPGERPAYVGGLREEQFAFLEAYLPTIARDRLLVLMVHIPLFDTDSNAETFRRADRERLFALLRDFPHVLVLSGHQHRLQQYFHDADTGWRGETPLHEFNAGAASGAFWSGAADAAGIPDATMADGTPNGHATLRVFDGGAYALDWHPARLPEGDGARTAAMHLHAPWALRRGAYPAWGVYANVYMGHDDTRVEFRVDGSEWRPMRKVAVPDPWLSLENARDDLAESLRGFDRSPEAVPSTHLWRGALPTALETGEHAVEVRAFDRRYGERRASTSYRLLDATE</sequence>
<evidence type="ECO:0000313" key="4">
    <source>
        <dbReference type="EMBL" id="MEZ0473972.1"/>
    </source>
</evidence>
<dbReference type="InterPro" id="IPR051918">
    <property type="entry name" value="STPP_CPPED1"/>
</dbReference>
<dbReference type="Gene3D" id="3.60.21.10">
    <property type="match status" value="1"/>
</dbReference>
<name>A0ABV4HQH2_9GAMM</name>
<gene>
    <name evidence="4" type="ORF">AB6713_04985</name>
</gene>
<dbReference type="InterPro" id="IPR032288">
    <property type="entry name" value="Metallophos_C"/>
</dbReference>
<protein>
    <submittedName>
        <fullName evidence="4">Calcineurin-like phosphoesterase C-terminal domain-containing protein</fullName>
    </submittedName>
</protein>
<evidence type="ECO:0000259" key="2">
    <source>
        <dbReference type="Pfam" id="PF00149"/>
    </source>
</evidence>
<dbReference type="PANTHER" id="PTHR43143">
    <property type="entry name" value="METALLOPHOSPHOESTERASE, CALCINEURIN SUPERFAMILY"/>
    <property type="match status" value="1"/>
</dbReference>
<organism evidence="4 5">
    <name type="scientific">Luteimonas salinilitoris</name>
    <dbReference type="NCBI Taxonomy" id="3237697"/>
    <lineage>
        <taxon>Bacteria</taxon>
        <taxon>Pseudomonadati</taxon>
        <taxon>Pseudomonadota</taxon>
        <taxon>Gammaproteobacteria</taxon>
        <taxon>Lysobacterales</taxon>
        <taxon>Lysobacteraceae</taxon>
        <taxon>Luteimonas</taxon>
    </lineage>
</organism>
<comment type="caution">
    <text evidence="4">The sequence shown here is derived from an EMBL/GenBank/DDBJ whole genome shotgun (WGS) entry which is preliminary data.</text>
</comment>
<accession>A0ABV4HQH2</accession>
<evidence type="ECO:0000259" key="3">
    <source>
        <dbReference type="Pfam" id="PF16370"/>
    </source>
</evidence>
<evidence type="ECO:0000313" key="5">
    <source>
        <dbReference type="Proteomes" id="UP001566331"/>
    </source>
</evidence>
<dbReference type="InterPro" id="IPR029052">
    <property type="entry name" value="Metallo-depent_PP-like"/>
</dbReference>
<dbReference type="Pfam" id="PF16370">
    <property type="entry name" value="MetallophosC"/>
    <property type="match status" value="1"/>
</dbReference>
<dbReference type="EMBL" id="JBFWIC010000004">
    <property type="protein sequence ID" value="MEZ0473972.1"/>
    <property type="molecule type" value="Genomic_DNA"/>
</dbReference>
<feature type="domain" description="Calcineurin-like phosphoesterase" evidence="2">
    <location>
        <begin position="118"/>
        <end position="307"/>
    </location>
</feature>
<feature type="chain" id="PRO_5045415203" evidence="1">
    <location>
        <begin position="20"/>
        <end position="513"/>
    </location>
</feature>
<evidence type="ECO:0000256" key="1">
    <source>
        <dbReference type="SAM" id="SignalP"/>
    </source>
</evidence>
<feature type="signal peptide" evidence="1">
    <location>
        <begin position="1"/>
        <end position="19"/>
    </location>
</feature>
<keyword evidence="1" id="KW-0732">Signal</keyword>
<feature type="domain" description="Calcineurin-like phosphoesterase C-terminal" evidence="3">
    <location>
        <begin position="327"/>
        <end position="495"/>
    </location>
</feature>
<keyword evidence="5" id="KW-1185">Reference proteome</keyword>
<dbReference type="Proteomes" id="UP001566331">
    <property type="component" value="Unassembled WGS sequence"/>
</dbReference>
<reference evidence="4 5" key="1">
    <citation type="submission" date="2024-07" db="EMBL/GenBank/DDBJ databases">
        <title>Luteimonas salilacus sp. nov., isolated from the shore soil of Salt Lake in Tibet of China.</title>
        <authorList>
            <person name="Zhang X."/>
            <person name="Li A."/>
        </authorList>
    </citation>
    <scope>NUCLEOTIDE SEQUENCE [LARGE SCALE GENOMIC DNA]</scope>
    <source>
        <strain evidence="4 5">B3-2-R+30</strain>
    </source>
</reference>
<proteinExistence type="predicted"/>
<dbReference type="Pfam" id="PF00149">
    <property type="entry name" value="Metallophos"/>
    <property type="match status" value="1"/>
</dbReference>
<dbReference type="SUPFAM" id="SSF56300">
    <property type="entry name" value="Metallo-dependent phosphatases"/>
    <property type="match status" value="1"/>
</dbReference>
<dbReference type="PANTHER" id="PTHR43143:SF6">
    <property type="entry name" value="BLL3016 PROTEIN"/>
    <property type="match status" value="1"/>
</dbReference>
<dbReference type="RefSeq" id="WP_370562681.1">
    <property type="nucleotide sequence ID" value="NZ_JBFWIB010000002.1"/>
</dbReference>
<dbReference type="InterPro" id="IPR004843">
    <property type="entry name" value="Calcineurin-like_PHP"/>
</dbReference>